<dbReference type="AlphaFoldDB" id="A0A1F5C6K9"/>
<dbReference type="Proteomes" id="UP000177947">
    <property type="component" value="Unassembled WGS sequence"/>
</dbReference>
<reference evidence="1 2" key="1">
    <citation type="journal article" date="2016" name="Nat. Commun.">
        <title>Thousands of microbial genomes shed light on interconnected biogeochemical processes in an aquifer system.</title>
        <authorList>
            <person name="Anantharaman K."/>
            <person name="Brown C.T."/>
            <person name="Hug L.A."/>
            <person name="Sharon I."/>
            <person name="Castelle C.J."/>
            <person name="Probst A.J."/>
            <person name="Thomas B.C."/>
            <person name="Singh A."/>
            <person name="Wilkins M.J."/>
            <person name="Karaoz U."/>
            <person name="Brodie E.L."/>
            <person name="Williams K.H."/>
            <person name="Hubbard S.S."/>
            <person name="Banfield J.F."/>
        </authorList>
    </citation>
    <scope>NUCLEOTIDE SEQUENCE [LARGE SCALE GENOMIC DNA]</scope>
</reference>
<dbReference type="SUPFAM" id="SSF102405">
    <property type="entry name" value="MCP/YpsA-like"/>
    <property type="match status" value="1"/>
</dbReference>
<evidence type="ECO:0000313" key="2">
    <source>
        <dbReference type="Proteomes" id="UP000177947"/>
    </source>
</evidence>
<dbReference type="EMBL" id="MEYQ01000043">
    <property type="protein sequence ID" value="OGD38481.1"/>
    <property type="molecule type" value="Genomic_DNA"/>
</dbReference>
<dbReference type="Pfam" id="PF18306">
    <property type="entry name" value="LDcluster4"/>
    <property type="match status" value="1"/>
</dbReference>
<protein>
    <submittedName>
        <fullName evidence="1">Uncharacterized protein</fullName>
    </submittedName>
</protein>
<sequence>MADNNTKINNVNQGLFFVFIRAIDIMKLMEKSTFPKYKICVMGAAQTDFCGPLSHNLAEEVGREIVRQGASLIAPVSTGIPLWASKGAKEEGAFVVGFSPASSYKEHIEKYNLPTDYFDIIIYTGAEFSGRNSFLVKSVDGVIIICGRMGSLNVFTLAFEENKPIGIAEGSGGIAEEVSHLIERAHRGGGKIISEKDPKILVQKVIELIKKEHE</sequence>
<organism evidence="1 2">
    <name type="scientific">Candidatus Azambacteria bacterium RIFCSPLOWO2_01_FULL_37_9</name>
    <dbReference type="NCBI Taxonomy" id="1797297"/>
    <lineage>
        <taxon>Bacteria</taxon>
        <taxon>Candidatus Azamiibacteriota</taxon>
    </lineage>
</organism>
<name>A0A1F5C6K9_9BACT</name>
<dbReference type="InterPro" id="IPR041164">
    <property type="entry name" value="LDcluster4"/>
</dbReference>
<evidence type="ECO:0000313" key="1">
    <source>
        <dbReference type="EMBL" id="OGD38481.1"/>
    </source>
</evidence>
<proteinExistence type="predicted"/>
<dbReference type="Gene3D" id="3.40.50.450">
    <property type="match status" value="1"/>
</dbReference>
<gene>
    <name evidence="1" type="ORF">A2907_02840</name>
</gene>
<accession>A0A1F5C6K9</accession>
<comment type="caution">
    <text evidence="1">The sequence shown here is derived from an EMBL/GenBank/DDBJ whole genome shotgun (WGS) entry which is preliminary data.</text>
</comment>